<evidence type="ECO:0000256" key="3">
    <source>
        <dbReference type="ARBA" id="ARBA00022630"/>
    </source>
</evidence>
<dbReference type="STRING" id="211460.YH63_18180"/>
<dbReference type="InterPro" id="IPR037069">
    <property type="entry name" value="AcylCoA_DH/ox_N_sf"/>
</dbReference>
<dbReference type="Gene3D" id="1.10.540.10">
    <property type="entry name" value="Acyl-CoA dehydrogenase/oxidase, N-terminal domain"/>
    <property type="match status" value="1"/>
</dbReference>
<dbReference type="GO" id="GO:0003995">
    <property type="term" value="F:acyl-CoA dehydrogenase activity"/>
    <property type="evidence" value="ECO:0007669"/>
    <property type="project" value="TreeGrafter"/>
</dbReference>
<proteinExistence type="inferred from homology"/>
<evidence type="ECO:0000256" key="2">
    <source>
        <dbReference type="ARBA" id="ARBA00009347"/>
    </source>
</evidence>
<name>A0A4U6BJ01_9BRAD</name>
<dbReference type="Proteomes" id="UP000034832">
    <property type="component" value="Unassembled WGS sequence"/>
</dbReference>
<dbReference type="OrthoDB" id="2450120at2"/>
<evidence type="ECO:0000256" key="4">
    <source>
        <dbReference type="ARBA" id="ARBA00022827"/>
    </source>
</evidence>
<evidence type="ECO:0000259" key="6">
    <source>
        <dbReference type="Pfam" id="PF00441"/>
    </source>
</evidence>
<evidence type="ECO:0000313" key="8">
    <source>
        <dbReference type="Proteomes" id="UP000034832"/>
    </source>
</evidence>
<keyword evidence="5" id="KW-0560">Oxidoreductase</keyword>
<dbReference type="InterPro" id="IPR009100">
    <property type="entry name" value="AcylCoA_DH/oxidase_NM_dom_sf"/>
</dbReference>
<keyword evidence="3" id="KW-0285">Flavoprotein</keyword>
<dbReference type="SUPFAM" id="SSF47203">
    <property type="entry name" value="Acyl-CoA dehydrogenase C-terminal domain-like"/>
    <property type="match status" value="1"/>
</dbReference>
<protein>
    <submittedName>
        <fullName evidence="7">Acyl-CoA dehydrogenase</fullName>
    </submittedName>
</protein>
<comment type="caution">
    <text evidence="7">The sequence shown here is derived from an EMBL/GenBank/DDBJ whole genome shotgun (WGS) entry which is preliminary data.</text>
</comment>
<organism evidence="7 8">
    <name type="scientific">Afipia massiliensis</name>
    <dbReference type="NCBI Taxonomy" id="211460"/>
    <lineage>
        <taxon>Bacteria</taxon>
        <taxon>Pseudomonadati</taxon>
        <taxon>Pseudomonadota</taxon>
        <taxon>Alphaproteobacteria</taxon>
        <taxon>Hyphomicrobiales</taxon>
        <taxon>Nitrobacteraceae</taxon>
        <taxon>Afipia</taxon>
    </lineage>
</organism>
<gene>
    <name evidence="7" type="ORF">YH63_000680</name>
</gene>
<reference evidence="7" key="1">
    <citation type="submission" date="2019-04" db="EMBL/GenBank/DDBJ databases">
        <title>Whole genome sequencing of cave bacteria.</title>
        <authorList>
            <person name="Gan H.M."/>
            <person name="Barton H."/>
            <person name="Savka M.A."/>
        </authorList>
    </citation>
    <scope>NUCLEOTIDE SEQUENCE [LARGE SCALE GENOMIC DNA]</scope>
    <source>
        <strain evidence="7">LC387</strain>
    </source>
</reference>
<sequence>MSENIVAETAERIFADLADAQNINGAANDGWKQPLWSALTDAGLPLSWVPEECDGSGASLADGFAVAASAGKFAVPVPLVETMLAGWLLAQAGIPSPAGRMTVAPARPQDRVALNADGTLSGRLRGVPFASEAAHIAVIAQSAKGYSIALVETSACRIETGESLGNDASDTVTLDNVRPVSSKPAPSAFTPTSLMQMGATVRSLQIAGALETMLEITVRYSNERVAFEKKISKFQAVQHNLARLAGEVAAAVAAAGSAADAIASSSLFDDAVFLEVASAKVRCAEAAEKGTAIAHQVHGAIGFSMEHILHRYTLRALGWRDDFGHESYWATELGKFVAARGADELWPLVASR</sequence>
<evidence type="ECO:0000313" key="7">
    <source>
        <dbReference type="EMBL" id="TKT70057.1"/>
    </source>
</evidence>
<comment type="similarity">
    <text evidence="2">Belongs to the acyl-CoA dehydrogenase family.</text>
</comment>
<dbReference type="EMBL" id="LBIA02000001">
    <property type="protein sequence ID" value="TKT70057.1"/>
    <property type="molecule type" value="Genomic_DNA"/>
</dbReference>
<dbReference type="AlphaFoldDB" id="A0A4U6BJ01"/>
<feature type="domain" description="Acyl-CoA dehydrogenase/oxidase C-terminal" evidence="6">
    <location>
        <begin position="195"/>
        <end position="317"/>
    </location>
</feature>
<dbReference type="PANTHER" id="PTHR43884">
    <property type="entry name" value="ACYL-COA DEHYDROGENASE"/>
    <property type="match status" value="1"/>
</dbReference>
<dbReference type="InterPro" id="IPR009075">
    <property type="entry name" value="AcylCo_DH/oxidase_C"/>
</dbReference>
<dbReference type="InterPro" id="IPR036250">
    <property type="entry name" value="AcylCo_DH-like_C"/>
</dbReference>
<dbReference type="Gene3D" id="1.20.140.10">
    <property type="entry name" value="Butyryl-CoA Dehydrogenase, subunit A, domain 3"/>
    <property type="match status" value="1"/>
</dbReference>
<accession>A0A4U6BJ01</accession>
<dbReference type="PANTHER" id="PTHR43884:SF20">
    <property type="entry name" value="ACYL-COA DEHYDROGENASE FADE28"/>
    <property type="match status" value="1"/>
</dbReference>
<dbReference type="GO" id="GO:0050660">
    <property type="term" value="F:flavin adenine dinucleotide binding"/>
    <property type="evidence" value="ECO:0007669"/>
    <property type="project" value="InterPro"/>
</dbReference>
<comment type="cofactor">
    <cofactor evidence="1">
        <name>FAD</name>
        <dbReference type="ChEBI" id="CHEBI:57692"/>
    </cofactor>
</comment>
<evidence type="ECO:0000256" key="1">
    <source>
        <dbReference type="ARBA" id="ARBA00001974"/>
    </source>
</evidence>
<dbReference type="RefSeq" id="WP_046829273.1">
    <property type="nucleotide sequence ID" value="NZ_LBIA02000001.1"/>
</dbReference>
<keyword evidence="4" id="KW-0274">FAD</keyword>
<evidence type="ECO:0000256" key="5">
    <source>
        <dbReference type="ARBA" id="ARBA00023002"/>
    </source>
</evidence>
<dbReference type="SUPFAM" id="SSF56645">
    <property type="entry name" value="Acyl-CoA dehydrogenase NM domain-like"/>
    <property type="match status" value="1"/>
</dbReference>
<keyword evidence="8" id="KW-1185">Reference proteome</keyword>
<dbReference type="Pfam" id="PF00441">
    <property type="entry name" value="Acyl-CoA_dh_1"/>
    <property type="match status" value="1"/>
</dbReference>